<feature type="domain" description="FAD dependent oxidoreductase" evidence="6">
    <location>
        <begin position="12"/>
        <end position="366"/>
    </location>
</feature>
<dbReference type="SUPFAM" id="SSF51905">
    <property type="entry name" value="FAD/NAD(P)-binding domain"/>
    <property type="match status" value="1"/>
</dbReference>
<dbReference type="PANTHER" id="PTHR10961:SF46">
    <property type="entry name" value="PEROXISOMAL SARCOSINE OXIDASE"/>
    <property type="match status" value="1"/>
</dbReference>
<evidence type="ECO:0000256" key="4">
    <source>
        <dbReference type="ARBA" id="ARBA00022827"/>
    </source>
</evidence>
<dbReference type="GO" id="GO:0005777">
    <property type="term" value="C:peroxisome"/>
    <property type="evidence" value="ECO:0007669"/>
    <property type="project" value="TreeGrafter"/>
</dbReference>
<comment type="caution">
    <text evidence="7">The sequence shown here is derived from an EMBL/GenBank/DDBJ whole genome shotgun (WGS) entry which is preliminary data.</text>
</comment>
<evidence type="ECO:0000256" key="5">
    <source>
        <dbReference type="ARBA" id="ARBA00023002"/>
    </source>
</evidence>
<dbReference type="GO" id="GO:0050031">
    <property type="term" value="F:L-pipecolate oxidase activity"/>
    <property type="evidence" value="ECO:0007669"/>
    <property type="project" value="TreeGrafter"/>
</dbReference>
<dbReference type="GO" id="GO:0033514">
    <property type="term" value="P:L-lysine catabolic process to acetyl-CoA via L-pipecolate"/>
    <property type="evidence" value="ECO:0007669"/>
    <property type="project" value="TreeGrafter"/>
</dbReference>
<dbReference type="SUPFAM" id="SSF54373">
    <property type="entry name" value="FAD-linked reductases, C-terminal domain"/>
    <property type="match status" value="1"/>
</dbReference>
<proteinExistence type="inferred from homology"/>
<dbReference type="GO" id="GO:0050660">
    <property type="term" value="F:flavin adenine dinucleotide binding"/>
    <property type="evidence" value="ECO:0007669"/>
    <property type="project" value="InterPro"/>
</dbReference>
<dbReference type="PANTHER" id="PTHR10961">
    <property type="entry name" value="PEROXISOMAL SARCOSINE OXIDASE"/>
    <property type="match status" value="1"/>
</dbReference>
<comment type="similarity">
    <text evidence="2">Belongs to the MSOX/MTOX family.</text>
</comment>
<dbReference type="OrthoDB" id="424974at2759"/>
<evidence type="ECO:0000256" key="2">
    <source>
        <dbReference type="ARBA" id="ARBA00010989"/>
    </source>
</evidence>
<reference evidence="7" key="1">
    <citation type="submission" date="2020-04" db="EMBL/GenBank/DDBJ databases">
        <authorList>
            <person name="Alioto T."/>
            <person name="Alioto T."/>
            <person name="Gomez Garrido J."/>
        </authorList>
    </citation>
    <scope>NUCLEOTIDE SEQUENCE</scope>
    <source>
        <strain evidence="7">A484AB</strain>
    </source>
</reference>
<keyword evidence="4" id="KW-0274">FAD</keyword>
<dbReference type="EMBL" id="CACRXK020000569">
    <property type="protein sequence ID" value="CAB3983049.1"/>
    <property type="molecule type" value="Genomic_DNA"/>
</dbReference>
<evidence type="ECO:0000313" key="7">
    <source>
        <dbReference type="EMBL" id="CAB3983049.1"/>
    </source>
</evidence>
<dbReference type="GO" id="GO:0008115">
    <property type="term" value="F:sarcosine oxidase activity"/>
    <property type="evidence" value="ECO:0007669"/>
    <property type="project" value="TreeGrafter"/>
</dbReference>
<comment type="cofactor">
    <cofactor evidence="1">
        <name>FAD</name>
        <dbReference type="ChEBI" id="CHEBI:57692"/>
    </cofactor>
</comment>
<keyword evidence="5" id="KW-0560">Oxidoreductase</keyword>
<dbReference type="Pfam" id="PF01266">
    <property type="entry name" value="DAO"/>
    <property type="match status" value="1"/>
</dbReference>
<name>A0A6S7G2H6_PARCT</name>
<protein>
    <submittedName>
        <fullName evidence="7">Peroxisomal sarcosine oxidase-like</fullName>
    </submittedName>
</protein>
<evidence type="ECO:0000256" key="1">
    <source>
        <dbReference type="ARBA" id="ARBA00001974"/>
    </source>
</evidence>
<organism evidence="7 8">
    <name type="scientific">Paramuricea clavata</name>
    <name type="common">Red gorgonian</name>
    <name type="synonym">Violescent sea-whip</name>
    <dbReference type="NCBI Taxonomy" id="317549"/>
    <lineage>
        <taxon>Eukaryota</taxon>
        <taxon>Metazoa</taxon>
        <taxon>Cnidaria</taxon>
        <taxon>Anthozoa</taxon>
        <taxon>Octocorallia</taxon>
        <taxon>Malacalcyonacea</taxon>
        <taxon>Plexauridae</taxon>
        <taxon>Paramuricea</taxon>
    </lineage>
</organism>
<evidence type="ECO:0000256" key="3">
    <source>
        <dbReference type="ARBA" id="ARBA00022630"/>
    </source>
</evidence>
<sequence>MEETMEPDKIWDCIVVGAGIEGSNTARYSASLGKKTLCLEQFPLPHSRGSSHGQSRITRHSYDKKYYADMMPEAFALWEQIERMAKEKLFINCGCLTIDSPPYTSINHVRDNLTSNGIKTEPVSNKELKEKYRLNFPSGHQGLLEPTGGMLLASKCLAAVQNQFVKFGGVLQDNEKVTDIVPGDIIHVKTNKGLYKTRKLILTPGPWASSLLRPLGIDLQLKPIRTSALYWKVKQSGFTAEENYPCVIDHTPDCVNIFNGTIYSLPCYEYPGMIKICLHNGPAINPDARDDVDYSWVEKNTSEYVRRYVMGVEGKPSITEHCIYTVSPDDDCTLDRHPKFDNIVIGVGFSGSGFKISPVVGKILFQLAFGLQPNYDMAPFKIARFQKSRIKSVL</sequence>
<keyword evidence="8" id="KW-1185">Reference proteome</keyword>
<dbReference type="Gene3D" id="3.50.50.60">
    <property type="entry name" value="FAD/NAD(P)-binding domain"/>
    <property type="match status" value="1"/>
</dbReference>
<accession>A0A6S7G2H6</accession>
<dbReference type="InterPro" id="IPR006076">
    <property type="entry name" value="FAD-dep_OxRdtase"/>
</dbReference>
<gene>
    <name evidence="7" type="ORF">PACLA_8A065257</name>
</gene>
<dbReference type="AlphaFoldDB" id="A0A6S7G2H6"/>
<evidence type="ECO:0000259" key="6">
    <source>
        <dbReference type="Pfam" id="PF01266"/>
    </source>
</evidence>
<evidence type="ECO:0000313" key="8">
    <source>
        <dbReference type="Proteomes" id="UP001152795"/>
    </source>
</evidence>
<dbReference type="InterPro" id="IPR045170">
    <property type="entry name" value="MTOX"/>
</dbReference>
<keyword evidence="3" id="KW-0285">Flavoprotein</keyword>
<dbReference type="InterPro" id="IPR036188">
    <property type="entry name" value="FAD/NAD-bd_sf"/>
</dbReference>
<dbReference type="Proteomes" id="UP001152795">
    <property type="component" value="Unassembled WGS sequence"/>
</dbReference>
<dbReference type="Gene3D" id="3.30.9.10">
    <property type="entry name" value="D-Amino Acid Oxidase, subunit A, domain 2"/>
    <property type="match status" value="1"/>
</dbReference>